<comment type="function">
    <text evidence="8">First step of mRNA capping. Converts the 5'-triphosphate end of a nascent mRNA chain into a diphosphate end.</text>
</comment>
<feature type="region of interest" description="Disordered" evidence="9">
    <location>
        <begin position="1"/>
        <end position="470"/>
    </location>
</feature>
<feature type="compositionally biased region" description="Low complexity" evidence="9">
    <location>
        <begin position="136"/>
        <end position="148"/>
    </location>
</feature>
<reference evidence="11" key="1">
    <citation type="submission" date="2022-07" db="EMBL/GenBank/DDBJ databases">
        <title>Fungi with potential for degradation of polypropylene.</title>
        <authorList>
            <person name="Gostincar C."/>
        </authorList>
    </citation>
    <scope>NUCLEOTIDE SEQUENCE</scope>
    <source>
        <strain evidence="11">EXF-13287</strain>
    </source>
</reference>
<evidence type="ECO:0000313" key="12">
    <source>
        <dbReference type="Proteomes" id="UP001174691"/>
    </source>
</evidence>
<name>A0AA38RXF0_9PEZI</name>
<dbReference type="InterPro" id="IPR033469">
    <property type="entry name" value="CYTH-like_dom_sf"/>
</dbReference>
<feature type="compositionally biased region" description="Basic and acidic residues" evidence="9">
    <location>
        <begin position="338"/>
        <end position="352"/>
    </location>
</feature>
<evidence type="ECO:0000256" key="6">
    <source>
        <dbReference type="ARBA" id="ARBA00023242"/>
    </source>
</evidence>
<evidence type="ECO:0000259" key="10">
    <source>
        <dbReference type="Pfam" id="PF02940"/>
    </source>
</evidence>
<dbReference type="Pfam" id="PF02940">
    <property type="entry name" value="mRNA_triPase"/>
    <property type="match status" value="1"/>
</dbReference>
<comment type="caution">
    <text evidence="11">The sequence shown here is derived from an EMBL/GenBank/DDBJ whole genome shotgun (WGS) entry which is preliminary data.</text>
</comment>
<comment type="subunit">
    <text evidence="8">Heterodimer. The mRNA-capping enzyme is composed of two separate chains alpha and beta, respectively a mRNA guanylyltransferase and an mRNA 5'-triphosphate monophosphatase.</text>
</comment>
<dbReference type="GO" id="GO:0031533">
    <property type="term" value="C:mRNA capping enzyme complex"/>
    <property type="evidence" value="ECO:0007669"/>
    <property type="project" value="UniProtKB-UniRule"/>
</dbReference>
<keyword evidence="8" id="KW-0506">mRNA capping</keyword>
<evidence type="ECO:0000256" key="2">
    <source>
        <dbReference type="ARBA" id="ARBA00004123"/>
    </source>
</evidence>
<evidence type="ECO:0000256" key="9">
    <source>
        <dbReference type="SAM" id="MobiDB-lite"/>
    </source>
</evidence>
<comment type="cofactor">
    <cofactor evidence="1 8">
        <name>Mg(2+)</name>
        <dbReference type="ChEBI" id="CHEBI:18420"/>
    </cofactor>
</comment>
<dbReference type="Gene3D" id="3.20.100.10">
    <property type="entry name" value="mRNA triphosphatase Cet1-like"/>
    <property type="match status" value="1"/>
</dbReference>
<feature type="compositionally biased region" description="Low complexity" evidence="9">
    <location>
        <begin position="387"/>
        <end position="398"/>
    </location>
</feature>
<comment type="catalytic activity">
    <reaction evidence="7">
        <text>a 5'-end triphospho-ribonucleoside in mRNA + H2O = a 5'-end diphospho-ribonucleoside in mRNA + phosphate + H(+)</text>
        <dbReference type="Rhea" id="RHEA:67004"/>
        <dbReference type="Rhea" id="RHEA-COMP:17164"/>
        <dbReference type="Rhea" id="RHEA-COMP:17165"/>
        <dbReference type="ChEBI" id="CHEBI:15377"/>
        <dbReference type="ChEBI" id="CHEBI:15378"/>
        <dbReference type="ChEBI" id="CHEBI:43474"/>
        <dbReference type="ChEBI" id="CHEBI:167616"/>
        <dbReference type="ChEBI" id="CHEBI:167618"/>
        <dbReference type="EC" id="3.6.1.74"/>
    </reaction>
    <physiologicalReaction direction="left-to-right" evidence="7">
        <dbReference type="Rhea" id="RHEA:67005"/>
    </physiologicalReaction>
</comment>
<dbReference type="GO" id="GO:0140818">
    <property type="term" value="F:mRNA 5'-triphosphate monophosphatase activity"/>
    <property type="evidence" value="ECO:0007669"/>
    <property type="project" value="UniProtKB-EC"/>
</dbReference>
<keyword evidence="4 8" id="KW-0507">mRNA processing</keyword>
<gene>
    <name evidence="11" type="ORF">NKR19_g5349</name>
</gene>
<dbReference type="EMBL" id="JANBVN010000073">
    <property type="protein sequence ID" value="KAJ9150148.1"/>
    <property type="molecule type" value="Genomic_DNA"/>
</dbReference>
<feature type="compositionally biased region" description="Pro residues" evidence="9">
    <location>
        <begin position="12"/>
        <end position="23"/>
    </location>
</feature>
<feature type="domain" description="mRNA triphosphatase Cet1-like" evidence="10">
    <location>
        <begin position="559"/>
        <end position="813"/>
    </location>
</feature>
<feature type="compositionally biased region" description="Polar residues" evidence="9">
    <location>
        <begin position="285"/>
        <end position="302"/>
    </location>
</feature>
<dbReference type="GO" id="GO:0004651">
    <property type="term" value="F:polynucleotide 5'-phosphatase activity"/>
    <property type="evidence" value="ECO:0007669"/>
    <property type="project" value="UniProtKB-UniRule"/>
</dbReference>
<feature type="compositionally biased region" description="Low complexity" evidence="9">
    <location>
        <begin position="83"/>
        <end position="104"/>
    </location>
</feature>
<feature type="compositionally biased region" description="Low complexity" evidence="9">
    <location>
        <begin position="219"/>
        <end position="232"/>
    </location>
</feature>
<evidence type="ECO:0000313" key="11">
    <source>
        <dbReference type="EMBL" id="KAJ9150148.1"/>
    </source>
</evidence>
<dbReference type="CDD" id="cd07470">
    <property type="entry name" value="CYTH-like_mRNA_RTPase"/>
    <property type="match status" value="1"/>
</dbReference>
<accession>A0AA38RXF0</accession>
<evidence type="ECO:0000256" key="4">
    <source>
        <dbReference type="ARBA" id="ARBA00022664"/>
    </source>
</evidence>
<feature type="compositionally biased region" description="Low complexity" evidence="9">
    <location>
        <begin position="24"/>
        <end position="49"/>
    </location>
</feature>
<dbReference type="AlphaFoldDB" id="A0AA38RXF0"/>
<keyword evidence="5 8" id="KW-0378">Hydrolase</keyword>
<dbReference type="PANTHER" id="PTHR28118">
    <property type="entry name" value="POLYNUCLEOTIDE 5'-TRIPHOSPHATASE-RELATED"/>
    <property type="match status" value="1"/>
</dbReference>
<organism evidence="11 12">
    <name type="scientific">Coniochaeta hoffmannii</name>
    <dbReference type="NCBI Taxonomy" id="91930"/>
    <lineage>
        <taxon>Eukaryota</taxon>
        <taxon>Fungi</taxon>
        <taxon>Dikarya</taxon>
        <taxon>Ascomycota</taxon>
        <taxon>Pezizomycotina</taxon>
        <taxon>Sordariomycetes</taxon>
        <taxon>Sordariomycetidae</taxon>
        <taxon>Coniochaetales</taxon>
        <taxon>Coniochaetaceae</taxon>
        <taxon>Coniochaeta</taxon>
    </lineage>
</organism>
<feature type="compositionally biased region" description="Polar residues" evidence="9">
    <location>
        <begin position="504"/>
        <end position="525"/>
    </location>
</feature>
<evidence type="ECO:0000256" key="3">
    <source>
        <dbReference type="ARBA" id="ARBA00006345"/>
    </source>
</evidence>
<feature type="region of interest" description="Disordered" evidence="9">
    <location>
        <begin position="496"/>
        <end position="551"/>
    </location>
</feature>
<dbReference type="EC" id="3.6.1.74" evidence="8"/>
<dbReference type="GO" id="GO:0006370">
    <property type="term" value="P:7-methylguanosine mRNA capping"/>
    <property type="evidence" value="ECO:0007669"/>
    <property type="project" value="UniProtKB-UniRule"/>
</dbReference>
<keyword evidence="6 8" id="KW-0539">Nucleus</keyword>
<protein>
    <recommendedName>
        <fullName evidence="8">mRNA-capping enzyme subunit beta</fullName>
        <ecNumber evidence="8">3.6.1.74</ecNumber>
    </recommendedName>
    <alternativeName>
        <fullName evidence="8">mRNA 5'-phosphatase</fullName>
    </alternativeName>
    <alternativeName>
        <fullName evidence="8">mRNA 5'-triphosphate monophosphatase</fullName>
    </alternativeName>
</protein>
<dbReference type="SUPFAM" id="SSF55154">
    <property type="entry name" value="CYTH-like phosphatases"/>
    <property type="match status" value="1"/>
</dbReference>
<dbReference type="InterPro" id="IPR004206">
    <property type="entry name" value="mRNA_triPase_Cet1"/>
</dbReference>
<feature type="compositionally biased region" description="Pro residues" evidence="9">
    <location>
        <begin position="266"/>
        <end position="277"/>
    </location>
</feature>
<feature type="compositionally biased region" description="Polar residues" evidence="9">
    <location>
        <begin position="183"/>
        <end position="199"/>
    </location>
</feature>
<keyword evidence="12" id="KW-1185">Reference proteome</keyword>
<dbReference type="InterPro" id="IPR037009">
    <property type="entry name" value="mRNA_triPase_Cet1_sf"/>
</dbReference>
<dbReference type="InterPro" id="IPR040343">
    <property type="entry name" value="Cet1/Ctl1"/>
</dbReference>
<comment type="similarity">
    <text evidence="3 8">Belongs to the fungal TPase family.</text>
</comment>
<dbReference type="Proteomes" id="UP001174691">
    <property type="component" value="Unassembled WGS sequence"/>
</dbReference>
<feature type="compositionally biased region" description="Basic and acidic residues" evidence="9">
    <location>
        <begin position="417"/>
        <end position="435"/>
    </location>
</feature>
<evidence type="ECO:0000256" key="7">
    <source>
        <dbReference type="ARBA" id="ARBA00047740"/>
    </source>
</evidence>
<evidence type="ECO:0000256" key="1">
    <source>
        <dbReference type="ARBA" id="ARBA00001946"/>
    </source>
</evidence>
<proteinExistence type="inferred from homology"/>
<comment type="subcellular location">
    <subcellularLocation>
        <location evidence="2 8">Nucleus</location>
    </subcellularLocation>
</comment>
<evidence type="ECO:0000256" key="5">
    <source>
        <dbReference type="ARBA" id="ARBA00022801"/>
    </source>
</evidence>
<evidence type="ECO:0000256" key="8">
    <source>
        <dbReference type="RuleBase" id="RU367053"/>
    </source>
</evidence>
<sequence>MNINNLLSGGPPSKPPPPPPPPSQAAQQPQQLTHHQVQQHQQQSLPSTPVQTMPPQSFRDYGNPPQASPTRGLSQEYGAHQMQQSAQYGSPQAYQQQQPPYAGRPGPPPLQPLSGDMRSPGAASIPGPGPSPYRPTPTSSISSASGGYPFPPPQQVPVSPGQRHQYPPTSGYPGREGYAQPGGPSSASGANPYSQAPSMPQTPPVGTPGGTHPYLQQRPSSTYSATPTSATAHQQPQQYGAPFGSPLATTHPPPPYPEFGRQQSQPPTPLGPPPRQPSVPLGYAQPSSPYQQRVSSTGSGYPSNLIHHPQASPSAPAPPSIPRVPSNHSIYDNPVRAESSRGSRSQSERDRSLSVSPKTRIPSLPSSSSQYGRPSLPESEARTNPTSASSMHAAPSSSLETGRTMERFDRATTPGKRKLDDRDLAREELEKRDVRPPPFETPNGYVSKPEPDTLQVSQPSGPPARAAPKRRVRYATVPIWAQTYREGLRLNRPNFVLRKPGHNVGTQANGKTGSAPKSQLASRQTSPEEKRSAPVDELPNESQPLGPWESCISGTAPANEVATTVADFLFLNVVRNPDIGEISSRNVQFEIEAKVGILINKDTDERVNLPILTECVLDNTNGRVAFQSNMSEAQHKAFNEYFNELVRDTHPMRPAFDQNGVPRVSRVPIMYKHRRETDKFFELSPSLRKQLPACIQHRIPAKHSAKVRVTYDQSTRGVIAKIIKARVADLDLHMPRCPFDCRISVNLEMDWDGTVEELEREATVQETSPDRKKDRLSYTQSHYQIDLTQVTHTVTGLHNAQQLKKDHEIEIEVSANAIIDQGRRAESGQPHQYDLLVEGLVNNVRHLARKARQFAGH</sequence>
<dbReference type="PANTHER" id="PTHR28118:SF1">
    <property type="entry name" value="POLYNUCLEOTIDE 5'-TRIPHOSPHATASE CTL1-RELATED"/>
    <property type="match status" value="1"/>
</dbReference>